<feature type="compositionally biased region" description="Low complexity" evidence="8">
    <location>
        <begin position="40"/>
        <end position="54"/>
    </location>
</feature>
<keyword evidence="5" id="KW-0808">Transferase</keyword>
<dbReference type="GO" id="GO:0032259">
    <property type="term" value="P:methylation"/>
    <property type="evidence" value="ECO:0007669"/>
    <property type="project" value="UniProtKB-KW"/>
</dbReference>
<dbReference type="Gene3D" id="3.40.50.12710">
    <property type="match status" value="1"/>
</dbReference>
<reference evidence="9" key="1">
    <citation type="journal article" date="2018" name="Mol. Biol. Evol.">
        <title>Broad Genomic Sampling Reveals a Smut Pathogenic Ancestry of the Fungal Clade Ustilaginomycotina.</title>
        <authorList>
            <person name="Kijpornyongpan T."/>
            <person name="Mondo S.J."/>
            <person name="Barry K."/>
            <person name="Sandor L."/>
            <person name="Lee J."/>
            <person name="Lipzen A."/>
            <person name="Pangilinan J."/>
            <person name="LaButti K."/>
            <person name="Hainaut M."/>
            <person name="Henrissat B."/>
            <person name="Grigoriev I.V."/>
            <person name="Spatafora J.W."/>
            <person name="Aime M.C."/>
        </authorList>
    </citation>
    <scope>NUCLEOTIDE SEQUENCE [LARGE SCALE GENOMIC DNA]</scope>
    <source>
        <strain evidence="9">MCA 4198</strain>
    </source>
</reference>
<evidence type="ECO:0000313" key="10">
    <source>
        <dbReference type="Proteomes" id="UP000245768"/>
    </source>
</evidence>
<dbReference type="SUPFAM" id="SSF53335">
    <property type="entry name" value="S-adenosyl-L-methionine-dependent methyltransferases"/>
    <property type="match status" value="1"/>
</dbReference>
<feature type="compositionally biased region" description="Basic and acidic residues" evidence="8">
    <location>
        <begin position="205"/>
        <end position="216"/>
    </location>
</feature>
<evidence type="ECO:0000256" key="6">
    <source>
        <dbReference type="ARBA" id="ARBA00023128"/>
    </source>
</evidence>
<evidence type="ECO:0000256" key="1">
    <source>
        <dbReference type="ARBA" id="ARBA00004173"/>
    </source>
</evidence>
<evidence type="ECO:0000313" key="9">
    <source>
        <dbReference type="EMBL" id="PWN88673.1"/>
    </source>
</evidence>
<feature type="compositionally biased region" description="Pro residues" evidence="8">
    <location>
        <begin position="55"/>
        <end position="74"/>
    </location>
</feature>
<dbReference type="STRING" id="215250.A0A316YKU7"/>
<feature type="compositionally biased region" description="Low complexity" evidence="8">
    <location>
        <begin position="83"/>
        <end position="101"/>
    </location>
</feature>
<evidence type="ECO:0000256" key="5">
    <source>
        <dbReference type="ARBA" id="ARBA00022679"/>
    </source>
</evidence>
<dbReference type="EC" id="2.1.1.320" evidence="3"/>
<comment type="similarity">
    <text evidence="2">Belongs to the NDUFAF7 family.</text>
</comment>
<dbReference type="Proteomes" id="UP000245768">
    <property type="component" value="Unassembled WGS sequence"/>
</dbReference>
<dbReference type="InterPro" id="IPR029063">
    <property type="entry name" value="SAM-dependent_MTases_sf"/>
</dbReference>
<feature type="region of interest" description="Disordered" evidence="8">
    <location>
        <begin position="35"/>
        <end position="112"/>
    </location>
</feature>
<dbReference type="InterPro" id="IPR038375">
    <property type="entry name" value="NDUFAF7_sf"/>
</dbReference>
<protein>
    <recommendedName>
        <fullName evidence="3">type II protein arginine methyltransferase</fullName>
        <ecNumber evidence="3">2.1.1.320</ecNumber>
    </recommendedName>
</protein>
<dbReference type="AlphaFoldDB" id="A0A316YKU7"/>
<dbReference type="Pfam" id="PF02636">
    <property type="entry name" value="Methyltransf_28"/>
    <property type="match status" value="1"/>
</dbReference>
<comment type="subcellular location">
    <subcellularLocation>
        <location evidence="1">Mitochondrion</location>
    </subcellularLocation>
</comment>
<name>A0A316YKU7_9BASI</name>
<gene>
    <name evidence="9" type="ORF">FA10DRAFT_268839</name>
</gene>
<comment type="catalytic activity">
    <reaction evidence="7">
        <text>L-arginyl-[protein] + 2 S-adenosyl-L-methionine = N(omega),N(omega)'-dimethyl-L-arginyl-[protein] + 2 S-adenosyl-L-homocysteine + 2 H(+)</text>
        <dbReference type="Rhea" id="RHEA:48108"/>
        <dbReference type="Rhea" id="RHEA-COMP:10532"/>
        <dbReference type="Rhea" id="RHEA-COMP:11992"/>
        <dbReference type="ChEBI" id="CHEBI:15378"/>
        <dbReference type="ChEBI" id="CHEBI:29965"/>
        <dbReference type="ChEBI" id="CHEBI:57856"/>
        <dbReference type="ChEBI" id="CHEBI:59789"/>
        <dbReference type="ChEBI" id="CHEBI:88221"/>
        <dbReference type="EC" id="2.1.1.320"/>
    </reaction>
</comment>
<evidence type="ECO:0000256" key="7">
    <source>
        <dbReference type="ARBA" id="ARBA00048612"/>
    </source>
</evidence>
<feature type="region of interest" description="Disordered" evidence="8">
    <location>
        <begin position="205"/>
        <end position="251"/>
    </location>
</feature>
<keyword evidence="4" id="KW-0489">Methyltransferase</keyword>
<dbReference type="OrthoDB" id="17415at2759"/>
<dbReference type="GO" id="GO:0005739">
    <property type="term" value="C:mitochondrion"/>
    <property type="evidence" value="ECO:0007669"/>
    <property type="project" value="UniProtKB-SubCell"/>
</dbReference>
<evidence type="ECO:0000256" key="3">
    <source>
        <dbReference type="ARBA" id="ARBA00011935"/>
    </source>
</evidence>
<dbReference type="InParanoid" id="A0A316YKU7"/>
<keyword evidence="10" id="KW-1185">Reference proteome</keyword>
<evidence type="ECO:0000256" key="2">
    <source>
        <dbReference type="ARBA" id="ARBA00005891"/>
    </source>
</evidence>
<dbReference type="PANTHER" id="PTHR12049">
    <property type="entry name" value="PROTEIN ARGININE METHYLTRANSFERASE NDUFAF7, MITOCHONDRIAL"/>
    <property type="match status" value="1"/>
</dbReference>
<evidence type="ECO:0000256" key="4">
    <source>
        <dbReference type="ARBA" id="ARBA00022603"/>
    </source>
</evidence>
<dbReference type="GO" id="GO:0035243">
    <property type="term" value="F:protein-arginine omega-N symmetric methyltransferase activity"/>
    <property type="evidence" value="ECO:0007669"/>
    <property type="project" value="UniProtKB-EC"/>
</dbReference>
<dbReference type="EMBL" id="KZ819638">
    <property type="protein sequence ID" value="PWN88673.1"/>
    <property type="molecule type" value="Genomic_DNA"/>
</dbReference>
<dbReference type="PANTHER" id="PTHR12049:SF5">
    <property type="entry name" value="PROTEIN ARGININE METHYLTRANSFERASE NDUFAF7 HOMOLOG, MITOCHONDRIAL"/>
    <property type="match status" value="1"/>
</dbReference>
<dbReference type="InterPro" id="IPR003788">
    <property type="entry name" value="NDUFAF7"/>
</dbReference>
<keyword evidence="6" id="KW-0496">Mitochondrion</keyword>
<evidence type="ECO:0000256" key="8">
    <source>
        <dbReference type="SAM" id="MobiDB-lite"/>
    </source>
</evidence>
<sequence>MMRGRQAGTLLSRQPTGLAASSAWLRATEGARLTQRWLHSSAPASQQPPTRSPASAPPSAPHSGPPPGPSPSSPPGQGRRRGAGSIFSPARSSASRSSGSSHRLQYNTDPFTALPPTEHYTFPLVTAADLAQSSTRPRAKRMLARDFIHDSLYNPAYGYFSRHAVLLPDGTSREIDFGAVGGEDEFMRLIQSRYSEFEAGIVARQDAKRSREDKMKQRPVARQSSRQGLEEAQRRGRLDLAREKQSEREYGQHADDVDVMVARQVWHTPTELFKPYYARAIARYIVERHRSKIDEAPLVIYELGAGSGALANDVLGYLAEAEPDLYQRTEYRIIEISSRLAEQQRKILAKYIDEGTCKVHNESILQWTKVESRECFVIALEVLDNLTHDVVSYSTDSLAPYQAIVSIDESGDMHELWEPVSDPLIRRYLDLVSATPSSVGGSSSSSSSSSGRSWLESVPQALRKVMTNHLPFYPNLTARTFIPTGSLQLVEVLAKSFPRHNLVVSDFDRLPDAVQGINAPVVQTRLEGTMIPVTTYCVHQGFFDIFFPTDFAVLKRLHSQVTGAASGASGEIMHHSTFLKRYAETDKTRCRDDSNPLLSWYENASWFLSRFNT</sequence>
<proteinExistence type="inferred from homology"/>
<accession>A0A316YKU7</accession>
<feature type="compositionally biased region" description="Basic and acidic residues" evidence="8">
    <location>
        <begin position="228"/>
        <end position="251"/>
    </location>
</feature>
<dbReference type="RefSeq" id="XP_025375871.1">
    <property type="nucleotide sequence ID" value="XM_025522499.1"/>
</dbReference>
<organism evidence="9 10">
    <name type="scientific">Acaromyces ingoldii</name>
    <dbReference type="NCBI Taxonomy" id="215250"/>
    <lineage>
        <taxon>Eukaryota</taxon>
        <taxon>Fungi</taxon>
        <taxon>Dikarya</taxon>
        <taxon>Basidiomycota</taxon>
        <taxon>Ustilaginomycotina</taxon>
        <taxon>Exobasidiomycetes</taxon>
        <taxon>Exobasidiales</taxon>
        <taxon>Cryptobasidiaceae</taxon>
        <taxon>Acaromyces</taxon>
    </lineage>
</organism>
<dbReference type="GeneID" id="37044415"/>